<dbReference type="InterPro" id="IPR040624">
    <property type="entry name" value="HalOD1"/>
</dbReference>
<dbReference type="RefSeq" id="WP_162413613.1">
    <property type="nucleotide sequence ID" value="NZ_JAHQXE010000003.1"/>
</dbReference>
<dbReference type="Proteomes" id="UP001166304">
    <property type="component" value="Unassembled WGS sequence"/>
</dbReference>
<proteinExistence type="predicted"/>
<comment type="caution">
    <text evidence="2">The sequence shown here is derived from an EMBL/GenBank/DDBJ whole genome shotgun (WGS) entry which is preliminary data.</text>
</comment>
<dbReference type="Pfam" id="PF18545">
    <property type="entry name" value="HalOD1"/>
    <property type="match status" value="1"/>
</dbReference>
<evidence type="ECO:0000313" key="3">
    <source>
        <dbReference type="Proteomes" id="UP001166304"/>
    </source>
</evidence>
<feature type="domain" description="Halobacterial output" evidence="1">
    <location>
        <begin position="8"/>
        <end position="81"/>
    </location>
</feature>
<evidence type="ECO:0000313" key="2">
    <source>
        <dbReference type="EMBL" id="MBV0902204.1"/>
    </source>
</evidence>
<reference evidence="2" key="1">
    <citation type="submission" date="2021-06" db="EMBL/GenBank/DDBJ databases">
        <title>New haloarchaea isolates fom saline soil.</title>
        <authorList>
            <person name="Duran-Viseras A."/>
            <person name="Sanchez-Porro C.S."/>
            <person name="Ventosa A."/>
        </authorList>
    </citation>
    <scope>NUCLEOTIDE SEQUENCE</scope>
    <source>
        <strain evidence="2">JCM 18369</strain>
    </source>
</reference>
<keyword evidence="3" id="KW-1185">Reference proteome</keyword>
<organism evidence="2 3">
    <name type="scientific">Haloarcula salina</name>
    <dbReference type="NCBI Taxonomy" id="1429914"/>
    <lineage>
        <taxon>Archaea</taxon>
        <taxon>Methanobacteriati</taxon>
        <taxon>Methanobacteriota</taxon>
        <taxon>Stenosarchaea group</taxon>
        <taxon>Halobacteria</taxon>
        <taxon>Halobacteriales</taxon>
        <taxon>Haloarculaceae</taxon>
        <taxon>Haloarcula</taxon>
    </lineage>
</organism>
<protein>
    <recommendedName>
        <fullName evidence="1">Halobacterial output domain-containing protein</fullName>
    </recommendedName>
</protein>
<accession>A0AA41G2D8</accession>
<dbReference type="AlphaFoldDB" id="A0AA41G2D8"/>
<sequence>MEYDIEPEEPVSAAVVRAVSTFEQRDPIALAPLHETVDADALDALFASARGNESAQRGCVSFTFSDSFVTVDADGQISVVPDTAPSAEPGYQ</sequence>
<gene>
    <name evidence="2" type="ORF">KTS37_10435</name>
</gene>
<dbReference type="EMBL" id="JAHQXE010000003">
    <property type="protein sequence ID" value="MBV0902204.1"/>
    <property type="molecule type" value="Genomic_DNA"/>
</dbReference>
<name>A0AA41G2D8_9EURY</name>
<evidence type="ECO:0000259" key="1">
    <source>
        <dbReference type="Pfam" id="PF18545"/>
    </source>
</evidence>